<dbReference type="InterPro" id="IPR027417">
    <property type="entry name" value="P-loop_NTPase"/>
</dbReference>
<accession>A0A382QX62</accession>
<feature type="domain" description="ABC transporter" evidence="4">
    <location>
        <begin position="1"/>
        <end position="191"/>
    </location>
</feature>
<dbReference type="Gene3D" id="3.40.50.300">
    <property type="entry name" value="P-loop containing nucleotide triphosphate hydrolases"/>
    <property type="match status" value="1"/>
</dbReference>
<gene>
    <name evidence="5" type="ORF">METZ01_LOCUS342880</name>
</gene>
<evidence type="ECO:0000259" key="4">
    <source>
        <dbReference type="PROSITE" id="PS50893"/>
    </source>
</evidence>
<evidence type="ECO:0000256" key="3">
    <source>
        <dbReference type="ARBA" id="ARBA00022840"/>
    </source>
</evidence>
<reference evidence="5" key="1">
    <citation type="submission" date="2018-05" db="EMBL/GenBank/DDBJ databases">
        <authorList>
            <person name="Lanie J.A."/>
            <person name="Ng W.-L."/>
            <person name="Kazmierczak K.M."/>
            <person name="Andrzejewski T.M."/>
            <person name="Davidsen T.M."/>
            <person name="Wayne K.J."/>
            <person name="Tettelin H."/>
            <person name="Glass J.I."/>
            <person name="Rusch D."/>
            <person name="Podicherti R."/>
            <person name="Tsui H.-C.T."/>
            <person name="Winkler M.E."/>
        </authorList>
    </citation>
    <scope>NUCLEOTIDE SEQUENCE</scope>
</reference>
<dbReference type="InterPro" id="IPR051120">
    <property type="entry name" value="ABC_AA/LPS_Transport"/>
</dbReference>
<keyword evidence="1" id="KW-0813">Transport</keyword>
<evidence type="ECO:0000256" key="2">
    <source>
        <dbReference type="ARBA" id="ARBA00022741"/>
    </source>
</evidence>
<dbReference type="AlphaFoldDB" id="A0A382QX62"/>
<keyword evidence="2" id="KW-0547">Nucleotide-binding</keyword>
<dbReference type="SUPFAM" id="SSF52540">
    <property type="entry name" value="P-loop containing nucleoside triphosphate hydrolases"/>
    <property type="match status" value="1"/>
</dbReference>
<evidence type="ECO:0000256" key="1">
    <source>
        <dbReference type="ARBA" id="ARBA00022448"/>
    </source>
</evidence>
<dbReference type="PROSITE" id="PS50893">
    <property type="entry name" value="ABC_TRANSPORTER_2"/>
    <property type="match status" value="1"/>
</dbReference>
<keyword evidence="3" id="KW-0067">ATP-binding</keyword>
<feature type="non-terminal residue" evidence="5">
    <location>
        <position position="192"/>
    </location>
</feature>
<dbReference type="EMBL" id="UINC01117539">
    <property type="protein sequence ID" value="SVC90026.1"/>
    <property type="molecule type" value="Genomic_DNA"/>
</dbReference>
<name>A0A382QX62_9ZZZZ</name>
<protein>
    <recommendedName>
        <fullName evidence="4">ABC transporter domain-containing protein</fullName>
    </recommendedName>
</protein>
<dbReference type="PANTHER" id="PTHR45772">
    <property type="entry name" value="CONSERVED COMPONENT OF ABC TRANSPORTER FOR NATURAL AMINO ACIDS-RELATED"/>
    <property type="match status" value="1"/>
</dbReference>
<proteinExistence type="predicted"/>
<dbReference type="Pfam" id="PF00005">
    <property type="entry name" value="ABC_tran"/>
    <property type="match status" value="1"/>
</dbReference>
<sequence>MKTERLSKHFGGLQAVEGVDLDLNEGEIRAIIGPNGAGKTTLVSLLSGRLRPSSGRIHLNQKDITSFSASRKVQFGIVYTFQVTSLFFNLSCYENVAIAVQGCRAREEGFLPRRESDIRLNVRKVLEQVGIQENEETIAGNLAYGHQRLLEVAMGLASRPKLLILDEPTQGLAESEIKHFCSLIRGLTDSMT</sequence>
<dbReference type="InterPro" id="IPR003439">
    <property type="entry name" value="ABC_transporter-like_ATP-bd"/>
</dbReference>
<organism evidence="5">
    <name type="scientific">marine metagenome</name>
    <dbReference type="NCBI Taxonomy" id="408172"/>
    <lineage>
        <taxon>unclassified sequences</taxon>
        <taxon>metagenomes</taxon>
        <taxon>ecological metagenomes</taxon>
    </lineage>
</organism>
<dbReference type="GO" id="GO:0005524">
    <property type="term" value="F:ATP binding"/>
    <property type="evidence" value="ECO:0007669"/>
    <property type="project" value="UniProtKB-KW"/>
</dbReference>
<dbReference type="GO" id="GO:0016887">
    <property type="term" value="F:ATP hydrolysis activity"/>
    <property type="evidence" value="ECO:0007669"/>
    <property type="project" value="InterPro"/>
</dbReference>
<evidence type="ECO:0000313" key="5">
    <source>
        <dbReference type="EMBL" id="SVC90026.1"/>
    </source>
</evidence>
<dbReference type="PANTHER" id="PTHR45772:SF2">
    <property type="entry name" value="ABC TRANSPORTER ATP-BINDING PROTEIN"/>
    <property type="match status" value="1"/>
</dbReference>
<dbReference type="GO" id="GO:0005886">
    <property type="term" value="C:plasma membrane"/>
    <property type="evidence" value="ECO:0007669"/>
    <property type="project" value="TreeGrafter"/>
</dbReference>